<name>A0A7J6GAX8_CANSA</name>
<evidence type="ECO:0000259" key="5">
    <source>
        <dbReference type="Pfam" id="PF04755"/>
    </source>
</evidence>
<dbReference type="AlphaFoldDB" id="A0A7J6GAX8"/>
<organism evidence="6 7">
    <name type="scientific">Cannabis sativa</name>
    <name type="common">Hemp</name>
    <name type="synonym">Marijuana</name>
    <dbReference type="NCBI Taxonomy" id="3483"/>
    <lineage>
        <taxon>Eukaryota</taxon>
        <taxon>Viridiplantae</taxon>
        <taxon>Streptophyta</taxon>
        <taxon>Embryophyta</taxon>
        <taxon>Tracheophyta</taxon>
        <taxon>Spermatophyta</taxon>
        <taxon>Magnoliopsida</taxon>
        <taxon>eudicotyledons</taxon>
        <taxon>Gunneridae</taxon>
        <taxon>Pentapetalae</taxon>
        <taxon>rosids</taxon>
        <taxon>fabids</taxon>
        <taxon>Rosales</taxon>
        <taxon>Cannabaceae</taxon>
        <taxon>Cannabis</taxon>
    </lineage>
</organism>
<protein>
    <recommendedName>
        <fullName evidence="5">Plastid lipid-associated protein/fibrillin conserved domain-containing protein</fullName>
    </recommendedName>
</protein>
<evidence type="ECO:0000256" key="2">
    <source>
        <dbReference type="ARBA" id="ARBA00005845"/>
    </source>
</evidence>
<comment type="similarity">
    <text evidence="2">Belongs to the PAP/fibrillin family.</text>
</comment>
<accession>A0A7J6GAX8</accession>
<comment type="subcellular location">
    <subcellularLocation>
        <location evidence="1">Plastid</location>
    </subcellularLocation>
</comment>
<reference evidence="6 7" key="1">
    <citation type="journal article" date="2020" name="bioRxiv">
        <title>Sequence and annotation of 42 cannabis genomes reveals extensive copy number variation in cannabinoid synthesis and pathogen resistance genes.</title>
        <authorList>
            <person name="Mckernan K.J."/>
            <person name="Helbert Y."/>
            <person name="Kane L.T."/>
            <person name="Ebling H."/>
            <person name="Zhang L."/>
            <person name="Liu B."/>
            <person name="Eaton Z."/>
            <person name="Mclaughlin S."/>
            <person name="Kingan S."/>
            <person name="Baybayan P."/>
            <person name="Concepcion G."/>
            <person name="Jordan M."/>
            <person name="Riva A."/>
            <person name="Barbazuk W."/>
            <person name="Harkins T."/>
        </authorList>
    </citation>
    <scope>NUCLEOTIDE SEQUENCE [LARGE SCALE GENOMIC DNA]</scope>
    <source>
        <strain evidence="7">cv. Jamaican Lion 4</strain>
        <tissue evidence="6">Leaf</tissue>
    </source>
</reference>
<comment type="caution">
    <text evidence="6">The sequence shown here is derived from an EMBL/GenBank/DDBJ whole genome shotgun (WGS) entry which is preliminary data.</text>
</comment>
<evidence type="ECO:0000256" key="1">
    <source>
        <dbReference type="ARBA" id="ARBA00004474"/>
    </source>
</evidence>
<dbReference type="InterPro" id="IPR006843">
    <property type="entry name" value="PAP/fibrillin_dom"/>
</dbReference>
<gene>
    <name evidence="6" type="ORF">F8388_018219</name>
</gene>
<dbReference type="GO" id="GO:0009536">
    <property type="term" value="C:plastid"/>
    <property type="evidence" value="ECO:0007669"/>
    <property type="project" value="UniProtKB-SubCell"/>
</dbReference>
<dbReference type="EMBL" id="JAATIP010000066">
    <property type="protein sequence ID" value="KAF4380095.1"/>
    <property type="molecule type" value="Genomic_DNA"/>
</dbReference>
<dbReference type="Proteomes" id="UP000525078">
    <property type="component" value="Unassembled WGS sequence"/>
</dbReference>
<evidence type="ECO:0000256" key="4">
    <source>
        <dbReference type="ARBA" id="ARBA00022946"/>
    </source>
</evidence>
<evidence type="ECO:0000256" key="3">
    <source>
        <dbReference type="ARBA" id="ARBA00022640"/>
    </source>
</evidence>
<proteinExistence type="inferred from homology"/>
<keyword evidence="4" id="KW-0809">Transit peptide</keyword>
<dbReference type="Pfam" id="PF04755">
    <property type="entry name" value="PAP_fibrillin"/>
    <property type="match status" value="1"/>
</dbReference>
<evidence type="ECO:0000313" key="6">
    <source>
        <dbReference type="EMBL" id="KAF4380095.1"/>
    </source>
</evidence>
<keyword evidence="3" id="KW-0934">Plastid</keyword>
<sequence>MAFTRGCPVGWGKYRERPIKKGQLGALAFSDSREQAPAPTLAFSDSSEQAHALRSHPLETLVPSRLGAWPSVVSDREWKRDVSSTLTTFYKTQFGSGLKASSETRAKIVELIIQLEAQNLTPASTEALPLLNRKWILV</sequence>
<evidence type="ECO:0000313" key="7">
    <source>
        <dbReference type="Proteomes" id="UP000525078"/>
    </source>
</evidence>
<feature type="domain" description="Plastid lipid-associated protein/fibrillin conserved" evidence="5">
    <location>
        <begin position="87"/>
        <end position="138"/>
    </location>
</feature>